<keyword evidence="3" id="KW-0449">Lipoprotein</keyword>
<dbReference type="HOGENOM" id="CLU_545999_0_0_5"/>
<dbReference type="Proteomes" id="UP000004728">
    <property type="component" value="Unassembled WGS sequence"/>
</dbReference>
<dbReference type="Pfam" id="PF01734">
    <property type="entry name" value="Patatin"/>
    <property type="match status" value="1"/>
</dbReference>
<dbReference type="STRING" id="983920.Y88_0490"/>
<dbReference type="SUPFAM" id="SSF52151">
    <property type="entry name" value="FabD/lysophospholipase-like"/>
    <property type="match status" value="1"/>
</dbReference>
<dbReference type="InParanoid" id="F1ZAF6"/>
<comment type="caution">
    <text evidence="3">The sequence shown here is derived from an EMBL/GenBank/DDBJ whole genome shotgun (WGS) entry which is preliminary data.</text>
</comment>
<evidence type="ECO:0000259" key="2">
    <source>
        <dbReference type="Pfam" id="PF01734"/>
    </source>
</evidence>
<dbReference type="AlphaFoldDB" id="F1ZAF6"/>
<reference evidence="3 4" key="1">
    <citation type="journal article" date="2012" name="J. Bacteriol.">
        <title>Draft Genome Sequence of Novosphingobium nitrogenifigens Y88T.</title>
        <authorList>
            <person name="Strabala T.J."/>
            <person name="Macdonald L."/>
            <person name="Liu V."/>
            <person name="Smit A.M."/>
        </authorList>
    </citation>
    <scope>NUCLEOTIDE SEQUENCE [LARGE SCALE GENOMIC DNA]</scope>
    <source>
        <strain evidence="3 4">DSM 19370</strain>
    </source>
</reference>
<feature type="domain" description="PNPLA" evidence="2">
    <location>
        <begin position="76"/>
        <end position="309"/>
    </location>
</feature>
<name>F1ZAF6_9SPHN</name>
<organism evidence="3 4">
    <name type="scientific">Novosphingobium nitrogenifigens DSM 19370</name>
    <dbReference type="NCBI Taxonomy" id="983920"/>
    <lineage>
        <taxon>Bacteria</taxon>
        <taxon>Pseudomonadati</taxon>
        <taxon>Pseudomonadota</taxon>
        <taxon>Alphaproteobacteria</taxon>
        <taxon>Sphingomonadales</taxon>
        <taxon>Sphingomonadaceae</taxon>
        <taxon>Novosphingobium</taxon>
    </lineage>
</organism>
<evidence type="ECO:0000313" key="3">
    <source>
        <dbReference type="EMBL" id="EGD58435.1"/>
    </source>
</evidence>
<sequence>MLLAACAHSRPPLASPLAIPASRLSSFDSNDPQPTSTFARSMAGAVSLRKGSDDPVCALPRFAGVAPRKGGAPQYVVLSGGSLHGAFGAGFFLGLQDHGALPPEPDVVTGVSTGSLQSTFLFLARQPAPADRKYGWIGGLATKTLPGADNSAPLKGGRSNIEDLALAYSISKEGDILSIVPFGGIGMLIEGSKGNLAPLRKRLLELITPGTIDEIAGEACRGRKLFVGVTDVDDGHGYALDLTALALKAYVGEKPDQRMTEVRRAYVEALLASSSVPVGAKPVSLRTREFDPAPAEVSTIHLYIDGGARFGVFLDQIRASESMARVGGAPGGEGAVTLVVNTSLAMPPWQESDAAGHAPRAPKDKWSLVSLALRGIDVMENQVYQASVASVMHDAGHLDYATLSNAGIVENGKPAETPNEHVYDGKTCKEWHDADTADMHPVQFYPRYMACLLDYGRRRGQLSEWNR</sequence>
<keyword evidence="4" id="KW-1185">Reference proteome</keyword>
<dbReference type="Gene3D" id="3.40.1090.10">
    <property type="entry name" value="Cytosolic phospholipase A2 catalytic domain"/>
    <property type="match status" value="1"/>
</dbReference>
<evidence type="ECO:0000313" key="4">
    <source>
        <dbReference type="Proteomes" id="UP000004728"/>
    </source>
</evidence>
<evidence type="ECO:0000256" key="1">
    <source>
        <dbReference type="ARBA" id="ARBA00023098"/>
    </source>
</evidence>
<dbReference type="InterPro" id="IPR002641">
    <property type="entry name" value="PNPLA_dom"/>
</dbReference>
<accession>F1ZAF6</accession>
<proteinExistence type="predicted"/>
<dbReference type="GO" id="GO:0006629">
    <property type="term" value="P:lipid metabolic process"/>
    <property type="evidence" value="ECO:0007669"/>
    <property type="project" value="UniProtKB-KW"/>
</dbReference>
<dbReference type="InterPro" id="IPR016035">
    <property type="entry name" value="Acyl_Trfase/lysoPLipase"/>
</dbReference>
<gene>
    <name evidence="3" type="ORF">Y88_0490</name>
</gene>
<dbReference type="eggNOG" id="COG1752">
    <property type="taxonomic scope" value="Bacteria"/>
</dbReference>
<dbReference type="EMBL" id="AEWJ01000041">
    <property type="protein sequence ID" value="EGD58435.1"/>
    <property type="molecule type" value="Genomic_DNA"/>
</dbReference>
<keyword evidence="1" id="KW-0443">Lipid metabolism</keyword>
<protein>
    <submittedName>
        <fullName evidence="3">Putative lipoprotein</fullName>
    </submittedName>
</protein>